<evidence type="ECO:0000256" key="2">
    <source>
        <dbReference type="SAM" id="MobiDB-lite"/>
    </source>
</evidence>
<gene>
    <name evidence="4" type="ORF">TRP8649_02043</name>
</gene>
<dbReference type="EMBL" id="FXXP01000001">
    <property type="protein sequence ID" value="SMX27931.1"/>
    <property type="molecule type" value="Genomic_DNA"/>
</dbReference>
<dbReference type="AlphaFoldDB" id="A0A238JB50"/>
<dbReference type="OrthoDB" id="6560677at2"/>
<proteinExistence type="inferred from homology"/>
<dbReference type="Pfam" id="PF04809">
    <property type="entry name" value="HupH_C"/>
    <property type="match status" value="1"/>
</dbReference>
<evidence type="ECO:0000313" key="5">
    <source>
        <dbReference type="Proteomes" id="UP000225972"/>
    </source>
</evidence>
<comment type="similarity">
    <text evidence="1">Belongs to the HupH/HyaF family.</text>
</comment>
<feature type="domain" description="HupH hydrogenase expression protein C-terminal" evidence="3">
    <location>
        <begin position="161"/>
        <end position="277"/>
    </location>
</feature>
<evidence type="ECO:0000256" key="1">
    <source>
        <dbReference type="ARBA" id="ARBA00010832"/>
    </source>
</evidence>
<dbReference type="Gene3D" id="3.30.1370.140">
    <property type="entry name" value="HupH hydrogenase expression protein, C-terminal domain"/>
    <property type="match status" value="2"/>
</dbReference>
<dbReference type="InterPro" id="IPR038527">
    <property type="entry name" value="HupH_C_sf"/>
</dbReference>
<feature type="region of interest" description="Disordered" evidence="2">
    <location>
        <begin position="1"/>
        <end position="21"/>
    </location>
</feature>
<dbReference type="RefSeq" id="WP_099244461.1">
    <property type="nucleotide sequence ID" value="NZ_FXXP01000001.1"/>
</dbReference>
<keyword evidence="5" id="KW-1185">Reference proteome</keyword>
<dbReference type="Proteomes" id="UP000225972">
    <property type="component" value="Unassembled WGS sequence"/>
</dbReference>
<name>A0A238JB50_9RHOB</name>
<accession>A0A238JB50</accession>
<organism evidence="4 5">
    <name type="scientific">Pelagimonas phthalicica</name>
    <dbReference type="NCBI Taxonomy" id="1037362"/>
    <lineage>
        <taxon>Bacteria</taxon>
        <taxon>Pseudomonadati</taxon>
        <taxon>Pseudomonadota</taxon>
        <taxon>Alphaproteobacteria</taxon>
        <taxon>Rhodobacterales</taxon>
        <taxon>Roseobacteraceae</taxon>
        <taxon>Pelagimonas</taxon>
    </lineage>
</organism>
<sequence>MVSNFHMPPVGYGPGSQPTEENGEQLEYMKMPQDMRAYSTHIPEVEAGEELAPALTLLRDIAAAAARVGHGAANIQFDLSDLDEANRALISETMGEGEVSVKIHDVPAIAAQESVFAGIWCLRGAGLDKIEVGSVPQGALDRAFEPRRNAQGVNAPKAPGVVNAPPLYVELTDKSAAFDPAAEAHVVNLTLLPHTEQDLAWLDTAMGLGSVDVLSRGYGNCRVTSTALPHVWRVQFYNSMDTLILDTFEVTKMPEVVIAAAEDLIDSSERVVEVVEAIT</sequence>
<dbReference type="InterPro" id="IPR006894">
    <property type="entry name" value="HupH_Hydgase_express_prot_C"/>
</dbReference>
<evidence type="ECO:0000259" key="3">
    <source>
        <dbReference type="Pfam" id="PF04809"/>
    </source>
</evidence>
<evidence type="ECO:0000313" key="4">
    <source>
        <dbReference type="EMBL" id="SMX27931.1"/>
    </source>
</evidence>
<protein>
    <recommendedName>
        <fullName evidence="3">HupH hydrogenase expression protein C-terminal domain-containing protein</fullName>
    </recommendedName>
</protein>
<reference evidence="5" key="1">
    <citation type="submission" date="2017-05" db="EMBL/GenBank/DDBJ databases">
        <authorList>
            <person name="Rodrigo-Torres L."/>
            <person name="Arahal R. D."/>
            <person name="Lucena T."/>
        </authorList>
    </citation>
    <scope>NUCLEOTIDE SEQUENCE [LARGE SCALE GENOMIC DNA]</scope>
    <source>
        <strain evidence="5">CECT 8649</strain>
    </source>
</reference>